<dbReference type="EMBL" id="CM027685">
    <property type="protein sequence ID" value="KAG0527002.1"/>
    <property type="molecule type" value="Genomic_DNA"/>
</dbReference>
<dbReference type="AlphaFoldDB" id="A0A921QTX9"/>
<reference evidence="7" key="2">
    <citation type="submission" date="2020-10" db="EMBL/GenBank/DDBJ databases">
        <authorList>
            <person name="Cooper E.A."/>
            <person name="Brenton Z.W."/>
            <person name="Flinn B.S."/>
            <person name="Jenkins J."/>
            <person name="Shu S."/>
            <person name="Flowers D."/>
            <person name="Luo F."/>
            <person name="Wang Y."/>
            <person name="Xia P."/>
            <person name="Barry K."/>
            <person name="Daum C."/>
            <person name="Lipzen A."/>
            <person name="Yoshinaga Y."/>
            <person name="Schmutz J."/>
            <person name="Saski C."/>
            <person name="Vermerris W."/>
            <person name="Kresovich S."/>
        </authorList>
    </citation>
    <scope>NUCLEOTIDE SEQUENCE</scope>
</reference>
<evidence type="ECO:0000259" key="6">
    <source>
        <dbReference type="Pfam" id="PF07732"/>
    </source>
</evidence>
<dbReference type="Gene3D" id="2.60.40.420">
    <property type="entry name" value="Cupredoxins - blue copper proteins"/>
    <property type="match status" value="3"/>
</dbReference>
<feature type="chain" id="PRO_5037839988" description="L-ascorbate oxidase" evidence="3">
    <location>
        <begin position="21"/>
        <end position="578"/>
    </location>
</feature>
<dbReference type="Proteomes" id="UP000807115">
    <property type="component" value="Chromosome 6"/>
</dbReference>
<feature type="compositionally biased region" description="Low complexity" evidence="2">
    <location>
        <begin position="402"/>
        <end position="415"/>
    </location>
</feature>
<keyword evidence="3" id="KW-0732">Signal</keyword>
<feature type="region of interest" description="Disordered" evidence="2">
    <location>
        <begin position="402"/>
        <end position="428"/>
    </location>
</feature>
<dbReference type="GO" id="GO:0005507">
    <property type="term" value="F:copper ion binding"/>
    <property type="evidence" value="ECO:0007669"/>
    <property type="project" value="InterPro"/>
</dbReference>
<protein>
    <recommendedName>
        <fullName evidence="9">L-ascorbate oxidase</fullName>
    </recommendedName>
</protein>
<comment type="caution">
    <text evidence="7">The sequence shown here is derived from an EMBL/GenBank/DDBJ whole genome shotgun (WGS) entry which is preliminary data.</text>
</comment>
<reference evidence="7" key="1">
    <citation type="journal article" date="2019" name="BMC Genomics">
        <title>A new reference genome for Sorghum bicolor reveals high levels of sequence similarity between sweet and grain genotypes: implications for the genetics of sugar metabolism.</title>
        <authorList>
            <person name="Cooper E.A."/>
            <person name="Brenton Z.W."/>
            <person name="Flinn B.S."/>
            <person name="Jenkins J."/>
            <person name="Shu S."/>
            <person name="Flowers D."/>
            <person name="Luo F."/>
            <person name="Wang Y."/>
            <person name="Xia P."/>
            <person name="Barry K."/>
            <person name="Daum C."/>
            <person name="Lipzen A."/>
            <person name="Yoshinaga Y."/>
            <person name="Schmutz J."/>
            <person name="Saski C."/>
            <person name="Vermerris W."/>
            <person name="Kresovich S."/>
        </authorList>
    </citation>
    <scope>NUCLEOTIDE SEQUENCE</scope>
</reference>
<evidence type="ECO:0008006" key="9">
    <source>
        <dbReference type="Google" id="ProtNLM"/>
    </source>
</evidence>
<dbReference type="Pfam" id="PF07731">
    <property type="entry name" value="Cu-oxidase_2"/>
    <property type="match status" value="1"/>
</dbReference>
<gene>
    <name evidence="7" type="ORF">BDA96_06G195000</name>
</gene>
<dbReference type="PANTHER" id="PTHR11709">
    <property type="entry name" value="MULTI-COPPER OXIDASE"/>
    <property type="match status" value="1"/>
</dbReference>
<dbReference type="InterPro" id="IPR008972">
    <property type="entry name" value="Cupredoxin"/>
</dbReference>
<comment type="similarity">
    <text evidence="1">Belongs to the multicopper oxidase family.</text>
</comment>
<dbReference type="InterPro" id="IPR011706">
    <property type="entry name" value="Cu-oxidase_C"/>
</dbReference>
<proteinExistence type="inferred from homology"/>
<dbReference type="InterPro" id="IPR011707">
    <property type="entry name" value="Cu-oxidase-like_N"/>
</dbReference>
<dbReference type="GO" id="GO:0016491">
    <property type="term" value="F:oxidoreductase activity"/>
    <property type="evidence" value="ECO:0007669"/>
    <property type="project" value="InterPro"/>
</dbReference>
<feature type="domain" description="Plastocyanin-like" evidence="5">
    <location>
        <begin position="429"/>
        <end position="540"/>
    </location>
</feature>
<feature type="domain" description="Plastocyanin-like" evidence="4">
    <location>
        <begin position="157"/>
        <end position="294"/>
    </location>
</feature>
<dbReference type="Pfam" id="PF00394">
    <property type="entry name" value="Cu-oxidase"/>
    <property type="match status" value="1"/>
</dbReference>
<dbReference type="FunFam" id="2.60.40.420:FF:000012">
    <property type="entry name" value="Monocopper oxidase-like protein"/>
    <property type="match status" value="1"/>
</dbReference>
<dbReference type="PANTHER" id="PTHR11709:SF387">
    <property type="entry name" value="OS04G0561900 PROTEIN"/>
    <property type="match status" value="1"/>
</dbReference>
<feature type="signal peptide" evidence="3">
    <location>
        <begin position="1"/>
        <end position="20"/>
    </location>
</feature>
<evidence type="ECO:0000259" key="5">
    <source>
        <dbReference type="Pfam" id="PF07731"/>
    </source>
</evidence>
<organism evidence="7 8">
    <name type="scientific">Sorghum bicolor</name>
    <name type="common">Sorghum</name>
    <name type="synonym">Sorghum vulgare</name>
    <dbReference type="NCBI Taxonomy" id="4558"/>
    <lineage>
        <taxon>Eukaryota</taxon>
        <taxon>Viridiplantae</taxon>
        <taxon>Streptophyta</taxon>
        <taxon>Embryophyta</taxon>
        <taxon>Tracheophyta</taxon>
        <taxon>Spermatophyta</taxon>
        <taxon>Magnoliopsida</taxon>
        <taxon>Liliopsida</taxon>
        <taxon>Poales</taxon>
        <taxon>Poaceae</taxon>
        <taxon>PACMAD clade</taxon>
        <taxon>Panicoideae</taxon>
        <taxon>Andropogonodae</taxon>
        <taxon>Andropogoneae</taxon>
        <taxon>Sorghinae</taxon>
        <taxon>Sorghum</taxon>
    </lineage>
</organism>
<dbReference type="OrthoDB" id="2121828at2759"/>
<evidence type="ECO:0000313" key="8">
    <source>
        <dbReference type="Proteomes" id="UP000807115"/>
    </source>
</evidence>
<evidence type="ECO:0000256" key="2">
    <source>
        <dbReference type="SAM" id="MobiDB-lite"/>
    </source>
</evidence>
<evidence type="ECO:0000313" key="7">
    <source>
        <dbReference type="EMBL" id="KAG0527002.1"/>
    </source>
</evidence>
<evidence type="ECO:0000259" key="4">
    <source>
        <dbReference type="Pfam" id="PF00394"/>
    </source>
</evidence>
<evidence type="ECO:0000256" key="1">
    <source>
        <dbReference type="ARBA" id="ARBA00010609"/>
    </source>
</evidence>
<dbReference type="InterPro" id="IPR034273">
    <property type="entry name" value="CuRO_1_AAO-like"/>
</dbReference>
<dbReference type="InterPro" id="IPR045087">
    <property type="entry name" value="Cu-oxidase_fam"/>
</dbReference>
<dbReference type="InterPro" id="IPR001117">
    <property type="entry name" value="Cu-oxidase_2nd"/>
</dbReference>
<evidence type="ECO:0000256" key="3">
    <source>
        <dbReference type="SAM" id="SignalP"/>
    </source>
</evidence>
<dbReference type="KEGG" id="sbi:8057571"/>
<dbReference type="Gramene" id="EES12655">
    <property type="protein sequence ID" value="EES12655"/>
    <property type="gene ID" value="SORBI_3006G178400"/>
</dbReference>
<accession>A0A921QTX9</accession>
<dbReference type="SUPFAM" id="SSF49503">
    <property type="entry name" value="Cupredoxins"/>
    <property type="match status" value="3"/>
</dbReference>
<dbReference type="OMA" id="ANCKIAY"/>
<name>A0A921QTX9_SORBI</name>
<dbReference type="CDD" id="cd13846">
    <property type="entry name" value="CuRO_1_AAO_like_1"/>
    <property type="match status" value="1"/>
</dbReference>
<sequence length="578" mass="63064">MRFVLFFVCICFLSFSAARAEGPYQFLDWEITYGNISRLGVSQQAILINGEFPGPKIECQTNENLIINVRNNLSDPFLLSWSGLQQRKNSWQDGVSGTNCPIPPGQNFTYRMQAKDQIGSFYYFPSLAFHKAAGGFGAIRIYSRPRIPIPFPPPADEYTVLIGDWYATNHKSLQDMLDSGKELPPPDGILINGKGSTDAAHFAVEQGKTYRLRISNVGLQNTLNIRIQEHNMTLVEVEGTHTVQNTYSSLDVHVGQSLSVLFTADRPAKDYHVVVSARFTNATLLSTAVVRYAGSSGLASGPLPAGPTDDVDFSLNQARSIRTNLTASGPRPNPQGSYHYGSINVTRTIRLASSAVLVGGKRRYAVNGVSFAEADTPLKLADYYNISGVFRLGGIPDAPAAAATTGTAGGAATDDAPPPAATGTGDGAAEEVRNETAVMDSDHRSFVEVVLENGEDSVQSWHLDGYSVFVVGMDVGTWSNKSRDGYNLVDAVSRCTVQVYPRGWTAVLIALDNVGMWNMRSEVWARRYLGQQFYLRVYTPSRSFRDELPMPDNALLCGRATAAAATNSSRRLPLPRLY</sequence>
<dbReference type="Pfam" id="PF07732">
    <property type="entry name" value="Cu-oxidase_3"/>
    <property type="match status" value="1"/>
</dbReference>
<feature type="domain" description="Plastocyanin-like" evidence="6">
    <location>
        <begin position="31"/>
        <end position="144"/>
    </location>
</feature>